<name>A0A3G9G643_9CAUL</name>
<dbReference type="AlphaFoldDB" id="A0A3G9G643"/>
<dbReference type="InterPro" id="IPR021255">
    <property type="entry name" value="DUF2807"/>
</dbReference>
<dbReference type="RefSeq" id="WP_126419704.1">
    <property type="nucleotide sequence ID" value="NZ_AP018827.1"/>
</dbReference>
<reference evidence="3" key="2">
    <citation type="journal article" date="2017" name="Plant Physiol. Biochem.">
        <title>Differential oxidative and antioxidative response of duckweed Lemna minor toward plant growth promoting/inhibiting bacteria.</title>
        <authorList>
            <person name="Ishizawa H."/>
            <person name="Kuroda M."/>
            <person name="Morikawa M."/>
            <person name="Ike M."/>
        </authorList>
    </citation>
    <scope>NUCLEOTIDE SEQUENCE [LARGE SCALE GENOMIC DNA]</scope>
    <source>
        <strain evidence="3">M6</strain>
    </source>
</reference>
<reference evidence="3" key="1">
    <citation type="journal article" date="2017" name="Biotechnol. Biofuels">
        <title>Evaluation of environmental bacterial communities as a factor affecting the growth of duckweed Lemna minor.</title>
        <authorList>
            <person name="Ishizawa H."/>
            <person name="Kuroda M."/>
            <person name="Morikawa M."/>
            <person name="Ike M."/>
        </authorList>
    </citation>
    <scope>NUCLEOTIDE SEQUENCE [LARGE SCALE GENOMIC DNA]</scope>
    <source>
        <strain evidence="3">M6</strain>
    </source>
</reference>
<evidence type="ECO:0000313" key="2">
    <source>
        <dbReference type="EMBL" id="BBF79708.1"/>
    </source>
</evidence>
<organism evidence="2 3">
    <name type="scientific">Asticcacaulis excentricus</name>
    <dbReference type="NCBI Taxonomy" id="78587"/>
    <lineage>
        <taxon>Bacteria</taxon>
        <taxon>Pseudomonadati</taxon>
        <taxon>Pseudomonadota</taxon>
        <taxon>Alphaproteobacteria</taxon>
        <taxon>Caulobacterales</taxon>
        <taxon>Caulobacteraceae</taxon>
        <taxon>Asticcacaulis</taxon>
    </lineage>
</organism>
<evidence type="ECO:0000259" key="1">
    <source>
        <dbReference type="Pfam" id="PF10988"/>
    </source>
</evidence>
<feature type="domain" description="Putative auto-transporter adhesin head GIN" evidence="1">
    <location>
        <begin position="208"/>
        <end position="316"/>
    </location>
</feature>
<sequence length="317" mass="31985">MLETLLMRVLACTSLTLLLPLVCPERALAGENRIELQNLAARVVVVTQARQDIDVRVKTGPRNMPQITLRRQGDRVIVNGNVSGRDQSCGGGGSSLFAFNIGDRSVTTVKVAGMGHLNLSDLPTVYVYAPQDMEIVSKGAVYGNVSEASSLKLSVQGCGDWNVGPVRGALTLINSGSGDTHAASGGDSEIVSTGSGDVHIGGVRSLKLSQSGSGDVSVGSVSGTLSAASAGSGDISIGAVSGPVEISMNGSGDVVVAKGRSPTLKIAVAGSGDVHFGGEAKMVEAAVVGSGDVFVARATGTVQKKVLGSGDINIGGQ</sequence>
<dbReference type="EMBL" id="AP018827">
    <property type="protein sequence ID" value="BBF79708.1"/>
    <property type="molecule type" value="Genomic_DNA"/>
</dbReference>
<dbReference type="Pfam" id="PF10988">
    <property type="entry name" value="DUF2807"/>
    <property type="match status" value="1"/>
</dbReference>
<proteinExistence type="predicted"/>
<gene>
    <name evidence="2" type="ORF">EM6_0278</name>
</gene>
<dbReference type="Gene3D" id="2.160.20.120">
    <property type="match status" value="2"/>
</dbReference>
<dbReference type="OrthoDB" id="7184708at2"/>
<accession>A0A3G9G643</accession>
<protein>
    <recommendedName>
        <fullName evidence="1">Putative auto-transporter adhesin head GIN domain-containing protein</fullName>
    </recommendedName>
</protein>
<evidence type="ECO:0000313" key="3">
    <source>
        <dbReference type="Proteomes" id="UP000278756"/>
    </source>
</evidence>
<dbReference type="Proteomes" id="UP000278756">
    <property type="component" value="Chromosome 1"/>
</dbReference>